<dbReference type="EMBL" id="CP037864">
    <property type="protein sequence ID" value="QBM22986.1"/>
    <property type="molecule type" value="Genomic_DNA"/>
</dbReference>
<evidence type="ECO:0000256" key="1">
    <source>
        <dbReference type="ARBA" id="ARBA00001966"/>
    </source>
</evidence>
<evidence type="ECO:0000313" key="7">
    <source>
        <dbReference type="EMBL" id="QBM22986.1"/>
    </source>
</evidence>
<evidence type="ECO:0000256" key="5">
    <source>
        <dbReference type="ARBA" id="ARBA00023014"/>
    </source>
</evidence>
<dbReference type="InterPro" id="IPR013785">
    <property type="entry name" value="Aldolase_TIM"/>
</dbReference>
<evidence type="ECO:0000256" key="2">
    <source>
        <dbReference type="ARBA" id="ARBA00022691"/>
    </source>
</evidence>
<dbReference type="PANTHER" id="PTHR11228:SF7">
    <property type="entry name" value="PQQA PEPTIDE CYCLASE"/>
    <property type="match status" value="1"/>
</dbReference>
<evidence type="ECO:0000259" key="6">
    <source>
        <dbReference type="PROSITE" id="PS51918"/>
    </source>
</evidence>
<name>A0A4P6WLT7_9ENTR</name>
<evidence type="ECO:0000256" key="4">
    <source>
        <dbReference type="ARBA" id="ARBA00023004"/>
    </source>
</evidence>
<dbReference type="GO" id="GO:0051536">
    <property type="term" value="F:iron-sulfur cluster binding"/>
    <property type="evidence" value="ECO:0007669"/>
    <property type="project" value="UniProtKB-KW"/>
</dbReference>
<gene>
    <name evidence="7" type="ORF">E1B03_11320</name>
</gene>
<organism evidence="7 8">
    <name type="scientific">Citrobacter arsenatis</name>
    <dbReference type="NCBI Taxonomy" id="2546350"/>
    <lineage>
        <taxon>Bacteria</taxon>
        <taxon>Pseudomonadati</taxon>
        <taxon>Pseudomonadota</taxon>
        <taxon>Gammaproteobacteria</taxon>
        <taxon>Enterobacterales</taxon>
        <taxon>Enterobacteriaceae</taxon>
        <taxon>Citrobacter</taxon>
    </lineage>
</organism>
<dbReference type="InterPro" id="IPR058240">
    <property type="entry name" value="rSAM_sf"/>
</dbReference>
<dbReference type="InterPro" id="IPR007197">
    <property type="entry name" value="rSAM"/>
</dbReference>
<evidence type="ECO:0000256" key="3">
    <source>
        <dbReference type="ARBA" id="ARBA00022723"/>
    </source>
</evidence>
<keyword evidence="4" id="KW-0408">Iron</keyword>
<dbReference type="RefSeq" id="WP_133086232.1">
    <property type="nucleotide sequence ID" value="NZ_CP037864.1"/>
</dbReference>
<dbReference type="PANTHER" id="PTHR11228">
    <property type="entry name" value="RADICAL SAM DOMAIN PROTEIN"/>
    <property type="match status" value="1"/>
</dbReference>
<dbReference type="CDD" id="cd01335">
    <property type="entry name" value="Radical_SAM"/>
    <property type="match status" value="1"/>
</dbReference>
<dbReference type="GO" id="GO:0046872">
    <property type="term" value="F:metal ion binding"/>
    <property type="evidence" value="ECO:0007669"/>
    <property type="project" value="UniProtKB-KW"/>
</dbReference>
<dbReference type="InterPro" id="IPR050377">
    <property type="entry name" value="Radical_SAM_PqqE_MftC-like"/>
</dbReference>
<proteinExistence type="predicted"/>
<dbReference type="Gene3D" id="3.20.20.70">
    <property type="entry name" value="Aldolase class I"/>
    <property type="match status" value="1"/>
</dbReference>
<accession>A0A4P6WLT7</accession>
<dbReference type="InterPro" id="IPR006638">
    <property type="entry name" value="Elp3/MiaA/NifB-like_rSAM"/>
</dbReference>
<dbReference type="Proteomes" id="UP000293850">
    <property type="component" value="Chromosome"/>
</dbReference>
<keyword evidence="3" id="KW-0479">Metal-binding</keyword>
<sequence length="327" mass="36381">MAEISLVSGALSLTGQCTIACKHCYSESSPKIKAFLSTDLLKSIISTLQRHGVRQIFLGGGEPFLHKGLEEVVAHMFKNGVLPSISTNGHVIATKRLELLYEAGMRYNLSISLDGPNEEINSTIRGTNSFAKTLFGMYQLSEFGKILWGVNYVCCKNNFGHALDTAKLASRLGASYFNCIKFTPSGRGERFAKKMAITDDEYRIEISTLSESFTPFGEYYQDIYVFDVRSDSVSSDNKSMAKCARSYFSDFQIENPLGVSINHFGTVALAPPNIYLGNLMDTPLDEIISRLAATDVLEKYDQWLYGYRDGIHPPRGPLRNMPEVIIK</sequence>
<keyword evidence="5" id="KW-0411">Iron-sulfur</keyword>
<evidence type="ECO:0000313" key="8">
    <source>
        <dbReference type="Proteomes" id="UP000293850"/>
    </source>
</evidence>
<dbReference type="SFLD" id="SFLDG01067">
    <property type="entry name" value="SPASM/twitch_domain_containing"/>
    <property type="match status" value="1"/>
</dbReference>
<dbReference type="SFLD" id="SFLDS00029">
    <property type="entry name" value="Radical_SAM"/>
    <property type="match status" value="1"/>
</dbReference>
<dbReference type="KEGG" id="cars:E1B03_11320"/>
<dbReference type="GO" id="GO:0003824">
    <property type="term" value="F:catalytic activity"/>
    <property type="evidence" value="ECO:0007669"/>
    <property type="project" value="InterPro"/>
</dbReference>
<dbReference type="SUPFAM" id="SSF102114">
    <property type="entry name" value="Radical SAM enzymes"/>
    <property type="match status" value="1"/>
</dbReference>
<feature type="domain" description="Radical SAM core" evidence="6">
    <location>
        <begin position="1"/>
        <end position="222"/>
    </location>
</feature>
<comment type="cofactor">
    <cofactor evidence="1">
        <name>[4Fe-4S] cluster</name>
        <dbReference type="ChEBI" id="CHEBI:49883"/>
    </cofactor>
</comment>
<reference evidence="7 8" key="1">
    <citation type="submission" date="2019-03" db="EMBL/GenBank/DDBJ databases">
        <title>Complete genome sequence of an arsenate-respiring bacteria, Citrobacter sp. LY-1.</title>
        <authorList>
            <person name="Wang H."/>
            <person name="Liu Y."/>
            <person name="Li Q."/>
            <person name="Huang J."/>
        </authorList>
    </citation>
    <scope>NUCLEOTIDE SEQUENCE [LARGE SCALE GENOMIC DNA]</scope>
    <source>
        <strain evidence="7 8">LY-1</strain>
    </source>
</reference>
<dbReference type="AlphaFoldDB" id="A0A4P6WLT7"/>
<keyword evidence="2" id="KW-0949">S-adenosyl-L-methionine</keyword>
<keyword evidence="8" id="KW-1185">Reference proteome</keyword>
<dbReference type="SMART" id="SM00729">
    <property type="entry name" value="Elp3"/>
    <property type="match status" value="1"/>
</dbReference>
<dbReference type="PROSITE" id="PS51918">
    <property type="entry name" value="RADICAL_SAM"/>
    <property type="match status" value="1"/>
</dbReference>
<dbReference type="Pfam" id="PF04055">
    <property type="entry name" value="Radical_SAM"/>
    <property type="match status" value="1"/>
</dbReference>
<protein>
    <submittedName>
        <fullName evidence="7">Radical SAM protein</fullName>
    </submittedName>
</protein>